<keyword evidence="7" id="KW-1185">Reference proteome</keyword>
<gene>
    <name evidence="6" type="ORF">DXZ20_21660</name>
</gene>
<keyword evidence="1" id="KW-0597">Phosphoprotein</keyword>
<accession>A0A6M0RR17</accession>
<dbReference type="InterPro" id="IPR043128">
    <property type="entry name" value="Rev_trsase/Diguanyl_cyclase"/>
</dbReference>
<dbReference type="InterPro" id="IPR050706">
    <property type="entry name" value="Cyclic-di-GMP_PDE-like"/>
</dbReference>
<evidence type="ECO:0000256" key="2">
    <source>
        <dbReference type="SAM" id="Coils"/>
    </source>
</evidence>
<dbReference type="InterPro" id="IPR001633">
    <property type="entry name" value="EAL_dom"/>
</dbReference>
<dbReference type="Proteomes" id="UP000481033">
    <property type="component" value="Unassembled WGS sequence"/>
</dbReference>
<dbReference type="InterPro" id="IPR035919">
    <property type="entry name" value="EAL_sf"/>
</dbReference>
<dbReference type="PANTHER" id="PTHR33121:SF70">
    <property type="entry name" value="SIGNALING PROTEIN YKOW"/>
    <property type="match status" value="1"/>
</dbReference>
<dbReference type="CDD" id="cd01949">
    <property type="entry name" value="GGDEF"/>
    <property type="match status" value="1"/>
</dbReference>
<evidence type="ECO:0000313" key="7">
    <source>
        <dbReference type="Proteomes" id="UP000481033"/>
    </source>
</evidence>
<dbReference type="Gene3D" id="3.40.50.2300">
    <property type="match status" value="1"/>
</dbReference>
<dbReference type="EMBL" id="QXHD01000004">
    <property type="protein sequence ID" value="NEZ58202.1"/>
    <property type="molecule type" value="Genomic_DNA"/>
</dbReference>
<evidence type="ECO:0000313" key="6">
    <source>
        <dbReference type="EMBL" id="NEZ58202.1"/>
    </source>
</evidence>
<dbReference type="PROSITE" id="PS50887">
    <property type="entry name" value="GGDEF"/>
    <property type="match status" value="1"/>
</dbReference>
<dbReference type="AlphaFoldDB" id="A0A6M0RR17"/>
<dbReference type="PROSITE" id="PS50110">
    <property type="entry name" value="RESPONSE_REGULATORY"/>
    <property type="match status" value="1"/>
</dbReference>
<dbReference type="Gene3D" id="3.20.20.450">
    <property type="entry name" value="EAL domain"/>
    <property type="match status" value="1"/>
</dbReference>
<feature type="modified residue" description="4-aspartylphosphate" evidence="1">
    <location>
        <position position="61"/>
    </location>
</feature>
<dbReference type="SUPFAM" id="SSF55073">
    <property type="entry name" value="Nucleotide cyclase"/>
    <property type="match status" value="1"/>
</dbReference>
<sequence length="628" mass="71285">MAVPQKEHRASKILIVDDLPSNLRLLSSALSEAGYSVRNAVSGAMAIMDIATELPDLILLDIRMPDLDGFAVCRHLHSDAITADIPIIFMSAMDNVLEKLKAFSVGGVDYITKPFQIAEVLVRIEHQLELRHLRQTLKTQNQKLRIILQQYEIAEMQIHKNNQELEQRVLERTQELHTTNQALQAEIQQRRQAQEKLMHLALYDSLTGLPNRTLLLKRLEETVQARQPYEWSILLMLACDRFKAINDTLGHLQGDRLLIEIANRITEIVSDSSFTVRLADDQFAILLPTLADKNEIIPLVQRLQRRLATPIELGNYEVTVNANVGIVLVDSSYGNGEHMLRDGSLALLQAKQKPQGWRVFQPEMHTQALHRLTLEGKLRQALRQQQLQIYYQPIVALTSASAAAPVEGYEALVRWQPEGTSDFMSPADFIPLAEESDLISQLGNWTFYKVCEQLSQWHQENPSKPVPFVSVNFSVRHLQGEQFAQQIYDVLQQTQAQPAWFKFEITENLLIGDPQPVLATLARLRHWGIQISIDDFGTGYSSLSYLKQLPVDTLKIDRAFIKDMESDSDNLKIVEAIVQLAQVLKLDVVAEGIETEWQAQQLVNLGCTHGQGYWFSPPLPYLPPRILK</sequence>
<evidence type="ECO:0000259" key="5">
    <source>
        <dbReference type="PROSITE" id="PS50887"/>
    </source>
</evidence>
<evidence type="ECO:0000259" key="4">
    <source>
        <dbReference type="PROSITE" id="PS50883"/>
    </source>
</evidence>
<dbReference type="Pfam" id="PF00990">
    <property type="entry name" value="GGDEF"/>
    <property type="match status" value="1"/>
</dbReference>
<feature type="domain" description="EAL" evidence="4">
    <location>
        <begin position="371"/>
        <end position="628"/>
    </location>
</feature>
<dbReference type="InterPro" id="IPR000160">
    <property type="entry name" value="GGDEF_dom"/>
</dbReference>
<keyword evidence="2" id="KW-0175">Coiled coil</keyword>
<dbReference type="CDD" id="cd01948">
    <property type="entry name" value="EAL"/>
    <property type="match status" value="1"/>
</dbReference>
<dbReference type="CDD" id="cd19920">
    <property type="entry name" value="REC_PA4781-like"/>
    <property type="match status" value="1"/>
</dbReference>
<feature type="domain" description="Response regulatory" evidence="3">
    <location>
        <begin position="12"/>
        <end position="128"/>
    </location>
</feature>
<dbReference type="GO" id="GO:0071111">
    <property type="term" value="F:cyclic-guanylate-specific phosphodiesterase activity"/>
    <property type="evidence" value="ECO:0007669"/>
    <property type="project" value="InterPro"/>
</dbReference>
<dbReference type="InterPro" id="IPR011006">
    <property type="entry name" value="CheY-like_superfamily"/>
</dbReference>
<dbReference type="SMART" id="SM00448">
    <property type="entry name" value="REC"/>
    <property type="match status" value="1"/>
</dbReference>
<organism evidence="6 7">
    <name type="scientific">Adonisia turfae CCMR0081</name>
    <dbReference type="NCBI Taxonomy" id="2292702"/>
    <lineage>
        <taxon>Bacteria</taxon>
        <taxon>Bacillati</taxon>
        <taxon>Cyanobacteriota</taxon>
        <taxon>Adonisia</taxon>
        <taxon>Adonisia turfae</taxon>
    </lineage>
</organism>
<dbReference type="PANTHER" id="PTHR33121">
    <property type="entry name" value="CYCLIC DI-GMP PHOSPHODIESTERASE PDEF"/>
    <property type="match status" value="1"/>
</dbReference>
<dbReference type="GO" id="GO:0000160">
    <property type="term" value="P:phosphorelay signal transduction system"/>
    <property type="evidence" value="ECO:0007669"/>
    <property type="project" value="InterPro"/>
</dbReference>
<protein>
    <submittedName>
        <fullName evidence="6">EAL domain-containing protein</fullName>
    </submittedName>
</protein>
<reference evidence="6 7" key="1">
    <citation type="journal article" date="2020" name="Microb. Ecol.">
        <title>Ecogenomics of the Marine Benthic Filamentous Cyanobacterium Adonisia.</title>
        <authorList>
            <person name="Walter J.M."/>
            <person name="Coutinho F.H."/>
            <person name="Leomil L."/>
            <person name="Hargreaves P.I."/>
            <person name="Campeao M.E."/>
            <person name="Vieira V.V."/>
            <person name="Silva B.S."/>
            <person name="Fistarol G.O."/>
            <person name="Salomon P.S."/>
            <person name="Sawabe T."/>
            <person name="Mino S."/>
            <person name="Hosokawa M."/>
            <person name="Miyashita H."/>
            <person name="Maruyama F."/>
            <person name="van Verk M.C."/>
            <person name="Dutilh B.E."/>
            <person name="Thompson C.C."/>
            <person name="Thompson F.L."/>
        </authorList>
    </citation>
    <scope>NUCLEOTIDE SEQUENCE [LARGE SCALE GENOMIC DNA]</scope>
    <source>
        <strain evidence="6 7">CCMR0081</strain>
    </source>
</reference>
<proteinExistence type="predicted"/>
<dbReference type="InterPro" id="IPR001789">
    <property type="entry name" value="Sig_transdc_resp-reg_receiver"/>
</dbReference>
<name>A0A6M0RR17_9CYAN</name>
<dbReference type="PROSITE" id="PS50883">
    <property type="entry name" value="EAL"/>
    <property type="match status" value="1"/>
</dbReference>
<dbReference type="SMART" id="SM00052">
    <property type="entry name" value="EAL"/>
    <property type="match status" value="1"/>
</dbReference>
<dbReference type="InterPro" id="IPR029787">
    <property type="entry name" value="Nucleotide_cyclase"/>
</dbReference>
<dbReference type="Pfam" id="PF00072">
    <property type="entry name" value="Response_reg"/>
    <property type="match status" value="1"/>
</dbReference>
<evidence type="ECO:0000256" key="1">
    <source>
        <dbReference type="PROSITE-ProRule" id="PRU00169"/>
    </source>
</evidence>
<dbReference type="SMART" id="SM00267">
    <property type="entry name" value="GGDEF"/>
    <property type="match status" value="1"/>
</dbReference>
<dbReference type="NCBIfam" id="TIGR00254">
    <property type="entry name" value="GGDEF"/>
    <property type="match status" value="1"/>
</dbReference>
<feature type="domain" description="GGDEF" evidence="5">
    <location>
        <begin position="230"/>
        <end position="362"/>
    </location>
</feature>
<dbReference type="Pfam" id="PF00563">
    <property type="entry name" value="EAL"/>
    <property type="match status" value="1"/>
</dbReference>
<dbReference type="SUPFAM" id="SSF141868">
    <property type="entry name" value="EAL domain-like"/>
    <property type="match status" value="1"/>
</dbReference>
<dbReference type="Gene3D" id="3.30.70.270">
    <property type="match status" value="1"/>
</dbReference>
<dbReference type="SUPFAM" id="SSF52172">
    <property type="entry name" value="CheY-like"/>
    <property type="match status" value="1"/>
</dbReference>
<comment type="caution">
    <text evidence="6">The sequence shown here is derived from an EMBL/GenBank/DDBJ whole genome shotgun (WGS) entry which is preliminary data.</text>
</comment>
<feature type="coiled-coil region" evidence="2">
    <location>
        <begin position="130"/>
        <end position="196"/>
    </location>
</feature>
<evidence type="ECO:0000259" key="3">
    <source>
        <dbReference type="PROSITE" id="PS50110"/>
    </source>
</evidence>